<feature type="region of interest" description="Disordered" evidence="1">
    <location>
        <begin position="324"/>
        <end position="356"/>
    </location>
</feature>
<name>A0A437PQ11_9BACT</name>
<keyword evidence="3" id="KW-1185">Reference proteome</keyword>
<dbReference type="Proteomes" id="UP000282832">
    <property type="component" value="Unassembled WGS sequence"/>
</dbReference>
<evidence type="ECO:0000313" key="3">
    <source>
        <dbReference type="Proteomes" id="UP000282832"/>
    </source>
</evidence>
<gene>
    <name evidence="2" type="ORF">EOJ36_09690</name>
</gene>
<comment type="caution">
    <text evidence="2">The sequence shown here is derived from an EMBL/GenBank/DDBJ whole genome shotgun (WGS) entry which is preliminary data.</text>
</comment>
<dbReference type="OrthoDB" id="644207at2"/>
<reference evidence="2 3" key="1">
    <citation type="submission" date="2019-01" db="EMBL/GenBank/DDBJ databases">
        <authorList>
            <person name="Chen W.-M."/>
        </authorList>
    </citation>
    <scope>NUCLEOTIDE SEQUENCE [LARGE SCALE GENOMIC DNA]</scope>
    <source>
        <strain evidence="2 3">FSY-15</strain>
    </source>
</reference>
<protein>
    <submittedName>
        <fullName evidence="2">Uncharacterized protein</fullName>
    </submittedName>
</protein>
<dbReference type="RefSeq" id="WP_127804808.1">
    <property type="nucleotide sequence ID" value="NZ_SACY01000004.1"/>
</dbReference>
<feature type="region of interest" description="Disordered" evidence="1">
    <location>
        <begin position="385"/>
        <end position="406"/>
    </location>
</feature>
<feature type="compositionally biased region" description="Low complexity" evidence="1">
    <location>
        <begin position="390"/>
        <end position="403"/>
    </location>
</feature>
<dbReference type="AlphaFoldDB" id="A0A437PQ11"/>
<dbReference type="Pfam" id="PF19264">
    <property type="entry name" value="DUF5907"/>
    <property type="match status" value="4"/>
</dbReference>
<evidence type="ECO:0000313" key="2">
    <source>
        <dbReference type="EMBL" id="RVU24184.1"/>
    </source>
</evidence>
<dbReference type="EMBL" id="SACY01000004">
    <property type="protein sequence ID" value="RVU24184.1"/>
    <property type="molecule type" value="Genomic_DNA"/>
</dbReference>
<organism evidence="2 3">
    <name type="scientific">Sandaracinomonas limnophila</name>
    <dbReference type="NCBI Taxonomy" id="1862386"/>
    <lineage>
        <taxon>Bacteria</taxon>
        <taxon>Pseudomonadati</taxon>
        <taxon>Bacteroidota</taxon>
        <taxon>Cytophagia</taxon>
        <taxon>Cytophagales</taxon>
        <taxon>Flectobacillaceae</taxon>
        <taxon>Sandaracinomonas</taxon>
    </lineage>
</organism>
<sequence length="994" mass="100756">MKKLGVLIVGLLLLTFPMFSQTKAINYQAVIMDPNQIEIPGQNIVGQPLSNGPVCIKFTIINSDKTIDYEEVQSTQTDEFGLVNLTIGSSTATTSNAKITLLGTGTYKDFNSIKWGKNRKSLKVSVSFDNCTTFKVSSVELLNYTPYALYASAVDYENVDGAPTNLSQFKNDSGFLNSTALDPLKKDITQTQTAITDLSNKTNGKFSLVDSTLSTYDNRITSNSKSIAQTNTVLNQQVGGLQQQITTTNTTINQLSGTYEVTSNKRNASDLGAGSPSSEFYPTQLAVKTYVDQTVQDAVASGAPDATTLAKGKVKLSGDLAGTADAPTVPGLANKENTSNKSTSITTDGSSNTKYPSAKAVKDYVDASVSGVAFQTNLDAKADKNSPVFTGTPSMPTGTTGVTQSNTDNSTKLATTAFVQNAISAGVIDATTSDKGKIKLAGDLGGTADAPTVPGLASKAPLASPALTGTPTAPTATAGTNDTQIATTAFVTAAMTNASVADATTLAKGKIQLAGDLGGTAALPTVPGLANKENTITAGSTAQYYRGDKSWQTLDKSAVGLANVDNTSDASKPVSTATQTALDLKAPLASAALTGTPTAPTATAGTNTTQIATTAFVVAAMTNASVADATTSDKGKIQLAGDLGGTGTTAAAPVISDNAITSSKIAPSAITNAKIADGSITTTKIADANVSTAKLADGSVTTAKIDAAAITNAKIGETISIANGGTGATTQTAAFDALSPMTTSGDIIYGGTSGTGTRLGKGTDGQVLTLASGVPSWGTPASTGVTSVNGLSGGTQTFATGTSGTDFNISSSSTTHTFNIPDASATARGLVTTGTQTFAGAKTFSSTINKVTITAPTSSATLTIVDGKTLTASDDATVSGTNTGDQIITLTGDVTGSGTGSFATTIGAGKVTSSMLAANAIVEVSDEFTATAAQASFTISHAKGTNRIIKMYINGIRISNTAYSDSGTTLTYTSANNGGYTIVAGDRIQFDYSY</sequence>
<feature type="region of interest" description="Disordered" evidence="1">
    <location>
        <begin position="461"/>
        <end position="480"/>
    </location>
</feature>
<accession>A0A437PQ11</accession>
<proteinExistence type="predicted"/>
<evidence type="ECO:0000256" key="1">
    <source>
        <dbReference type="SAM" id="MobiDB-lite"/>
    </source>
</evidence>
<dbReference type="InterPro" id="IPR045571">
    <property type="entry name" value="DUF5907"/>
</dbReference>
<feature type="compositionally biased region" description="Polar residues" evidence="1">
    <location>
        <begin position="335"/>
        <end position="355"/>
    </location>
</feature>